<dbReference type="AlphaFoldDB" id="A0A2Z6ZTX6"/>
<dbReference type="Proteomes" id="UP000250235">
    <property type="component" value="Unassembled WGS sequence"/>
</dbReference>
<organism evidence="1 2">
    <name type="scientific">Dorcoceras hygrometricum</name>
    <dbReference type="NCBI Taxonomy" id="472368"/>
    <lineage>
        <taxon>Eukaryota</taxon>
        <taxon>Viridiplantae</taxon>
        <taxon>Streptophyta</taxon>
        <taxon>Embryophyta</taxon>
        <taxon>Tracheophyta</taxon>
        <taxon>Spermatophyta</taxon>
        <taxon>Magnoliopsida</taxon>
        <taxon>eudicotyledons</taxon>
        <taxon>Gunneridae</taxon>
        <taxon>Pentapetalae</taxon>
        <taxon>asterids</taxon>
        <taxon>lamiids</taxon>
        <taxon>Lamiales</taxon>
        <taxon>Gesneriaceae</taxon>
        <taxon>Didymocarpoideae</taxon>
        <taxon>Trichosporeae</taxon>
        <taxon>Loxocarpinae</taxon>
        <taxon>Dorcoceras</taxon>
    </lineage>
</organism>
<keyword evidence="2" id="KW-1185">Reference proteome</keyword>
<dbReference type="EMBL" id="KV136394">
    <property type="protein sequence ID" value="KZT76281.1"/>
    <property type="molecule type" value="Genomic_DNA"/>
</dbReference>
<evidence type="ECO:0000313" key="1">
    <source>
        <dbReference type="EMBL" id="KZT76281.1"/>
    </source>
</evidence>
<evidence type="ECO:0000313" key="2">
    <source>
        <dbReference type="Proteomes" id="UP000250235"/>
    </source>
</evidence>
<sequence>MRCALRSDARLSRSLGHVMGGLSRNGCAIDGRCVRAGRALRLDARRLLRTQIVAHIAGWCRADGSATGWKHRATWRPLLVRDARRWPARVATLSSANAPLRRAASRDGARTAAVSFSWWRRRRRRPPLRRCRDGWSEFF</sequence>
<gene>
    <name evidence="1" type="ORF">F511_46694</name>
</gene>
<name>A0A2Z6ZTX6_9LAMI</name>
<protein>
    <submittedName>
        <fullName evidence="1">Uncharacterized protein</fullName>
    </submittedName>
</protein>
<reference evidence="1 2" key="1">
    <citation type="journal article" date="2015" name="Proc. Natl. Acad. Sci. U.S.A.">
        <title>The resurrection genome of Boea hygrometrica: A blueprint for survival of dehydration.</title>
        <authorList>
            <person name="Xiao L."/>
            <person name="Yang G."/>
            <person name="Zhang L."/>
            <person name="Yang X."/>
            <person name="Zhao S."/>
            <person name="Ji Z."/>
            <person name="Zhou Q."/>
            <person name="Hu M."/>
            <person name="Wang Y."/>
            <person name="Chen M."/>
            <person name="Xu Y."/>
            <person name="Jin H."/>
            <person name="Xiao X."/>
            <person name="Hu G."/>
            <person name="Bao F."/>
            <person name="Hu Y."/>
            <person name="Wan P."/>
            <person name="Li L."/>
            <person name="Deng X."/>
            <person name="Kuang T."/>
            <person name="Xiang C."/>
            <person name="Zhu J.K."/>
            <person name="Oliver M.J."/>
            <person name="He Y."/>
        </authorList>
    </citation>
    <scope>NUCLEOTIDE SEQUENCE [LARGE SCALE GENOMIC DNA]</scope>
    <source>
        <strain evidence="2">cv. XS01</strain>
    </source>
</reference>
<accession>A0A2Z6ZTX6</accession>
<proteinExistence type="predicted"/>